<feature type="signal peptide" evidence="7">
    <location>
        <begin position="1"/>
        <end position="31"/>
    </location>
</feature>
<evidence type="ECO:0000259" key="8">
    <source>
        <dbReference type="PROSITE" id="PS50109"/>
    </source>
</evidence>
<dbReference type="SUPFAM" id="SSF50998">
    <property type="entry name" value="Quinoprotein alcohol dehydrogenase-like"/>
    <property type="match status" value="1"/>
</dbReference>
<evidence type="ECO:0000256" key="7">
    <source>
        <dbReference type="SAM" id="SignalP"/>
    </source>
</evidence>
<dbReference type="Pfam" id="PF00512">
    <property type="entry name" value="HisKA"/>
    <property type="match status" value="1"/>
</dbReference>
<dbReference type="PANTHER" id="PTHR43547">
    <property type="entry name" value="TWO-COMPONENT HISTIDINE KINASE"/>
    <property type="match status" value="1"/>
</dbReference>
<evidence type="ECO:0000256" key="1">
    <source>
        <dbReference type="ARBA" id="ARBA00000085"/>
    </source>
</evidence>
<organism evidence="9 10">
    <name type="scientific">Dehalococcoides mccartyi (strain VS)</name>
    <dbReference type="NCBI Taxonomy" id="311424"/>
    <lineage>
        <taxon>Bacteria</taxon>
        <taxon>Bacillati</taxon>
        <taxon>Chloroflexota</taxon>
        <taxon>Dehalococcoidia</taxon>
        <taxon>Dehalococcoidales</taxon>
        <taxon>Dehalococcoidaceae</taxon>
        <taxon>Dehalococcoides</taxon>
    </lineage>
</organism>
<dbReference type="Pfam" id="PF02518">
    <property type="entry name" value="HATPase_c"/>
    <property type="match status" value="1"/>
</dbReference>
<protein>
    <recommendedName>
        <fullName evidence="2">histidine kinase</fullName>
        <ecNumber evidence="2">2.7.13.3</ecNumber>
    </recommendedName>
</protein>
<keyword evidence="4" id="KW-0808">Transferase</keyword>
<dbReference type="PANTHER" id="PTHR43547:SF2">
    <property type="entry name" value="HYBRID SIGNAL TRANSDUCTION HISTIDINE KINASE C"/>
    <property type="match status" value="1"/>
</dbReference>
<keyword evidence="7" id="KW-0732">Signal</keyword>
<dbReference type="InterPro" id="IPR003661">
    <property type="entry name" value="HisK_dim/P_dom"/>
</dbReference>
<comment type="catalytic activity">
    <reaction evidence="1">
        <text>ATP + protein L-histidine = ADP + protein N-phospho-L-histidine.</text>
        <dbReference type="EC" id="2.7.13.3"/>
    </reaction>
</comment>
<keyword evidence="6" id="KW-0902">Two-component regulatory system</keyword>
<dbReference type="InterPro" id="IPR005467">
    <property type="entry name" value="His_kinase_dom"/>
</dbReference>
<dbReference type="EC" id="2.7.13.3" evidence="2"/>
<dbReference type="Gene3D" id="2.60.40.10">
    <property type="entry name" value="Immunoglobulins"/>
    <property type="match status" value="1"/>
</dbReference>
<dbReference type="InterPro" id="IPR003594">
    <property type="entry name" value="HATPase_dom"/>
</dbReference>
<dbReference type="SUPFAM" id="SSF47384">
    <property type="entry name" value="Homodimeric domain of signal transducing histidine kinase"/>
    <property type="match status" value="1"/>
</dbReference>
<dbReference type="SMART" id="SM00388">
    <property type="entry name" value="HisKA"/>
    <property type="match status" value="1"/>
</dbReference>
<accession>D2BG07</accession>
<feature type="chain" id="PRO_5003029665" description="histidine kinase" evidence="7">
    <location>
        <begin position="32"/>
        <end position="1084"/>
    </location>
</feature>
<dbReference type="GO" id="GO:0000155">
    <property type="term" value="F:phosphorelay sensor kinase activity"/>
    <property type="evidence" value="ECO:0007669"/>
    <property type="project" value="InterPro"/>
</dbReference>
<dbReference type="PROSITE" id="PS50109">
    <property type="entry name" value="HIS_KIN"/>
    <property type="match status" value="1"/>
</dbReference>
<dbReference type="Gene3D" id="2.130.10.10">
    <property type="entry name" value="YVTN repeat-like/Quinoprotein amine dehydrogenase"/>
    <property type="match status" value="2"/>
</dbReference>
<feature type="domain" description="Histidine kinase" evidence="8">
    <location>
        <begin position="867"/>
        <end position="1083"/>
    </location>
</feature>
<evidence type="ECO:0000256" key="5">
    <source>
        <dbReference type="ARBA" id="ARBA00022777"/>
    </source>
</evidence>
<dbReference type="InterPro" id="IPR011047">
    <property type="entry name" value="Quinoprotein_ADH-like_sf"/>
</dbReference>
<reference evidence="9 10" key="1">
    <citation type="journal article" date="2009" name="PLoS Genet.">
        <title>Localized plasticity in the streamlined genomes of vinyl chloride respiring Dehalococcoides.</title>
        <authorList>
            <person name="McMurdie P.J."/>
            <person name="Behrens S.F."/>
            <person name="Muller J.A."/>
            <person name="Goke J."/>
            <person name="Ritalahti K.M."/>
            <person name="Wagner R."/>
            <person name="Goltsman E."/>
            <person name="Lapidus A."/>
            <person name="Holmes S."/>
            <person name="Loffler F.E."/>
            <person name="Spormann A.M."/>
        </authorList>
    </citation>
    <scope>NUCLEOTIDE SEQUENCE [LARGE SCALE GENOMIC DNA]</scope>
    <source>
        <strain evidence="9 10">VS</strain>
    </source>
</reference>
<dbReference type="SUPFAM" id="SSF63829">
    <property type="entry name" value="Calcium-dependent phosphotriesterase"/>
    <property type="match status" value="2"/>
</dbReference>
<proteinExistence type="predicted"/>
<dbReference type="CDD" id="cd00075">
    <property type="entry name" value="HATPase"/>
    <property type="match status" value="1"/>
</dbReference>
<dbReference type="InterPro" id="IPR015943">
    <property type="entry name" value="WD40/YVTN_repeat-like_dom_sf"/>
</dbReference>
<dbReference type="SMART" id="SM00387">
    <property type="entry name" value="HATPase_c"/>
    <property type="match status" value="1"/>
</dbReference>
<dbReference type="InterPro" id="IPR036097">
    <property type="entry name" value="HisK_dim/P_sf"/>
</dbReference>
<dbReference type="FunFam" id="3.30.565.10:FF:000006">
    <property type="entry name" value="Sensor histidine kinase WalK"/>
    <property type="match status" value="1"/>
</dbReference>
<dbReference type="KEGG" id="dev:DhcVS_84"/>
<keyword evidence="3" id="KW-0597">Phosphoprotein</keyword>
<evidence type="ECO:0000313" key="9">
    <source>
        <dbReference type="EMBL" id="ACZ61257.1"/>
    </source>
</evidence>
<dbReference type="Gene3D" id="1.10.287.130">
    <property type="match status" value="1"/>
</dbReference>
<dbReference type="HOGENOM" id="CLU_000445_28_2_0"/>
<dbReference type="OrthoDB" id="9813394at2"/>
<dbReference type="CDD" id="cd00082">
    <property type="entry name" value="HisKA"/>
    <property type="match status" value="1"/>
</dbReference>
<dbReference type="InterPro" id="IPR013783">
    <property type="entry name" value="Ig-like_fold"/>
</dbReference>
<evidence type="ECO:0000256" key="6">
    <source>
        <dbReference type="ARBA" id="ARBA00023012"/>
    </source>
</evidence>
<evidence type="ECO:0000256" key="4">
    <source>
        <dbReference type="ARBA" id="ARBA00022679"/>
    </source>
</evidence>
<evidence type="ECO:0000256" key="2">
    <source>
        <dbReference type="ARBA" id="ARBA00012438"/>
    </source>
</evidence>
<dbReference type="SUPFAM" id="SSF55874">
    <property type="entry name" value="ATPase domain of HSP90 chaperone/DNA topoisomerase II/histidine kinase"/>
    <property type="match status" value="1"/>
</dbReference>
<dbReference type="Gene3D" id="3.30.565.10">
    <property type="entry name" value="Histidine kinase-like ATPase, C-terminal domain"/>
    <property type="match status" value="1"/>
</dbReference>
<evidence type="ECO:0000313" key="10">
    <source>
        <dbReference type="Proteomes" id="UP000002506"/>
    </source>
</evidence>
<dbReference type="Pfam" id="PF07494">
    <property type="entry name" value="Reg_prop"/>
    <property type="match status" value="5"/>
</dbReference>
<keyword evidence="5 9" id="KW-0418">Kinase</keyword>
<dbReference type="InterPro" id="IPR036890">
    <property type="entry name" value="HATPase_C_sf"/>
</dbReference>
<evidence type="ECO:0000256" key="3">
    <source>
        <dbReference type="ARBA" id="ARBA00022553"/>
    </source>
</evidence>
<sequence length="1084" mass="122621">MKRQHTKNRTCCILLAASFLCVFSLPDRIFAAEDNITEHLSSDIVFETIPVLNSFNEDLVFTITQDSYGYFWFGTNNGLAKYDGIKTTIFKNDSSNPASLPGTSVQSLACGSDGTVWIGTNNGLCRIDSATNQISVLSGQSQSGCNINSISASDISVDASGNLWIGTWDNGLIYYNISNSSVREFSSKTGFNLTSDHVWDICISRNNLIWFGTDDGTLACLLPENENLTIYNYSPNNTSGLPENRSINSLLEDNTGNLWFGTDGGGLIKFNTGNSTFTQFKLGLSVSSSVWDIILDSKGILWLATFGNGLVKFDLATDTYTHYKADSISEYGLKDNTIYSIFQDQDNQIWLSTRYAGIQKFKYYDHGLDIVTILNEDGNPIRESITAIITAPNGTVWIGTDGFNLIRYETQSDLFRRYIYNAPIGQYIDNDFISSLAIDKRGNIWMGTYSGNLIGFCPETEDFINPNLGAQEIDSVSVTSLLYSFEKDILWIGTVSGTICSFNPQNFEFVNYWQEYGISMHSRIEQIINYGPNNLLLKTAGNLYNLNLSQHAIQPINNLPPNISKSEIMAIYLAGEKIWLCADKIYCLDLNLRLIFDLDVIQDYRIYNCTQFGTGIIWLQTSKGIAKIDQYEESISYYNLNVNWTYDALSNNFCFIDDNRLIIGSRNILMMVYTPNITQSNIPSQLILNSILAGTSMLPASVTNNNEINLSYKQNYLEFNFVLLDYLDSTHNVYAYKLEGFDSNWRYTDSTQPQAVYPDLPVGHYTFRLKAMNSEGLWTNTETLFNFKIDAPFWNEPWFYILCLAGFTGLVEIIVLSRTRYISQQNRKLEILVYNRTKALQREILRQKKIRSALNEQIRRRKALINSLVHELRTPLTPIIGSSEILLEKLEGDARLYRVAKNISSAAESMNQRIRDLVDSAKSEIGMLKIEKRPVDIQEFMSNLQDYLGTCACIKNQTFKFEISPDPQNIAIDEDRFRQVMINLINNSMKFSPSGSQIEITAGPENERWHVSVKDQGCGIEQKYLGKIFKPYFCINSANRDSQGMGLGLYIANQIIKLHGGRIWAKSEFGQGSEFIIDLPMDRK</sequence>
<name>D2BG07_DEHMV</name>
<dbReference type="PRINTS" id="PR00344">
    <property type="entry name" value="BCTRLSENSOR"/>
</dbReference>
<gene>
    <name evidence="9" type="primary">rdhC</name>
    <name evidence="9" type="ordered locus">DhcVS_84</name>
</gene>
<dbReference type="Proteomes" id="UP000002506">
    <property type="component" value="Chromosome"/>
</dbReference>
<dbReference type="eggNOG" id="COG3292">
    <property type="taxonomic scope" value="Bacteria"/>
</dbReference>
<dbReference type="EMBL" id="CP001827">
    <property type="protein sequence ID" value="ACZ61257.1"/>
    <property type="molecule type" value="Genomic_DNA"/>
</dbReference>
<dbReference type="RefSeq" id="WP_012881434.1">
    <property type="nucleotide sequence ID" value="NC_013552.1"/>
</dbReference>
<dbReference type="InterPro" id="IPR011110">
    <property type="entry name" value="Reg_prop"/>
</dbReference>
<dbReference type="eggNOG" id="COG2205">
    <property type="taxonomic scope" value="Bacteria"/>
</dbReference>
<dbReference type="Pfam" id="PF07495">
    <property type="entry name" value="Y_Y_Y"/>
    <property type="match status" value="1"/>
</dbReference>
<dbReference type="AlphaFoldDB" id="D2BG07"/>
<dbReference type="InterPro" id="IPR011123">
    <property type="entry name" value="Y_Y_Y"/>
</dbReference>
<dbReference type="InterPro" id="IPR004358">
    <property type="entry name" value="Sig_transdc_His_kin-like_C"/>
</dbReference>